<organism evidence="3 4">
    <name type="scientific">Colwellia psychrerythraea</name>
    <name type="common">Vibrio psychroerythus</name>
    <dbReference type="NCBI Taxonomy" id="28229"/>
    <lineage>
        <taxon>Bacteria</taxon>
        <taxon>Pseudomonadati</taxon>
        <taxon>Pseudomonadota</taxon>
        <taxon>Gammaproteobacteria</taxon>
        <taxon>Alteromonadales</taxon>
        <taxon>Colwelliaceae</taxon>
        <taxon>Colwellia</taxon>
    </lineage>
</organism>
<gene>
    <name evidence="3" type="ORF">A9Q75_00160</name>
</gene>
<proteinExistence type="predicted"/>
<protein>
    <recommendedName>
        <fullName evidence="2">Endonuclease/exonuclease/phosphatase domain-containing protein</fullName>
    </recommendedName>
</protein>
<feature type="transmembrane region" description="Helical" evidence="1">
    <location>
        <begin position="49"/>
        <end position="69"/>
    </location>
</feature>
<evidence type="ECO:0000313" key="4">
    <source>
        <dbReference type="Proteomes" id="UP000243053"/>
    </source>
</evidence>
<comment type="caution">
    <text evidence="3">The sequence shown here is derived from an EMBL/GenBank/DDBJ whole genome shotgun (WGS) entry which is preliminary data.</text>
</comment>
<dbReference type="InterPro" id="IPR036691">
    <property type="entry name" value="Endo/exonu/phosph_ase_sf"/>
</dbReference>
<dbReference type="SUPFAM" id="SSF56219">
    <property type="entry name" value="DNase I-like"/>
    <property type="match status" value="1"/>
</dbReference>
<dbReference type="GO" id="GO:0003824">
    <property type="term" value="F:catalytic activity"/>
    <property type="evidence" value="ECO:0007669"/>
    <property type="project" value="InterPro"/>
</dbReference>
<reference evidence="4" key="1">
    <citation type="journal article" date="2017" name="Proc. Natl. Acad. Sci. U.S.A.">
        <title>Simulation of Deepwater Horizon oil plume reveals substrate specialization within a complex community of hydrocarbon degraders.</title>
        <authorList>
            <person name="Hu P."/>
            <person name="Dubinsky E.A."/>
            <person name="Probst A.J."/>
            <person name="Wang J."/>
            <person name="Sieber C.M.K."/>
            <person name="Tom L.M."/>
            <person name="Gardinali P."/>
            <person name="Banfield J.F."/>
            <person name="Atlas R.M."/>
            <person name="Andersen G.L."/>
        </authorList>
    </citation>
    <scope>NUCLEOTIDE SEQUENCE [LARGE SCALE GENOMIC DNA]</scope>
</reference>
<dbReference type="InterPro" id="IPR005135">
    <property type="entry name" value="Endo/exonuclease/phosphatase"/>
</dbReference>
<dbReference type="Gene3D" id="3.60.10.10">
    <property type="entry name" value="Endonuclease/exonuclease/phosphatase"/>
    <property type="match status" value="1"/>
</dbReference>
<keyword evidence="1" id="KW-0472">Membrane</keyword>
<name>A0A1Y5ERE1_COLPS</name>
<dbReference type="EMBL" id="MAAF01000002">
    <property type="protein sequence ID" value="OUR85149.1"/>
    <property type="molecule type" value="Genomic_DNA"/>
</dbReference>
<keyword evidence="1" id="KW-0812">Transmembrane</keyword>
<evidence type="ECO:0000259" key="2">
    <source>
        <dbReference type="Pfam" id="PF03372"/>
    </source>
</evidence>
<evidence type="ECO:0000313" key="3">
    <source>
        <dbReference type="EMBL" id="OUR85149.1"/>
    </source>
</evidence>
<accession>A0A1Y5ERE1</accession>
<dbReference type="Proteomes" id="UP000243053">
    <property type="component" value="Unassembled WGS sequence"/>
</dbReference>
<sequence length="332" mass="38192">MLTQRLIKIKTNYKVWLNWYFGTCLLGCFLVSLLPWWPSTSIFVVFKYILLFAPRWLLFLVVLVLLFLWKHLSKAQKYLLPLLFFISIKYLDFGLHFNHSSHVEQHKTVKIITANIGEGGQISKIQLLLKYYQPDILLLQDANKRSLKKLSADYIHSECVGELCIMSKHPFERTNQLTKAIFGGWGNSAVFYRVYLDESIINIANVHLQSVHSLLVDIAKRNVDFSDVMQIEDNKRIETGILSSWIKNEPYSLIVGDFNMPVEENIYQENFSMINNALSDVGVGFNYTIKAYGLSLRIDHILFSNHFGIVDAQVIESLGGDHLPVMATLIIK</sequence>
<evidence type="ECO:0000256" key="1">
    <source>
        <dbReference type="SAM" id="Phobius"/>
    </source>
</evidence>
<dbReference type="Pfam" id="PF03372">
    <property type="entry name" value="Exo_endo_phos"/>
    <property type="match status" value="1"/>
</dbReference>
<keyword evidence="1" id="KW-1133">Transmembrane helix</keyword>
<feature type="domain" description="Endonuclease/exonuclease/phosphatase" evidence="2">
    <location>
        <begin position="113"/>
        <end position="322"/>
    </location>
</feature>
<dbReference type="AlphaFoldDB" id="A0A1Y5ERE1"/>
<feature type="transmembrane region" description="Helical" evidence="1">
    <location>
        <begin position="15"/>
        <end position="37"/>
    </location>
</feature>